<dbReference type="InterPro" id="IPR010905">
    <property type="entry name" value="Glyco_hydro_88"/>
</dbReference>
<comment type="caution">
    <text evidence="2">The sequence shown here is derived from an EMBL/GenBank/DDBJ whole genome shotgun (WGS) entry which is preliminary data.</text>
</comment>
<dbReference type="Proteomes" id="UP000255050">
    <property type="component" value="Unassembled WGS sequence"/>
</dbReference>
<dbReference type="PANTHER" id="PTHR33886">
    <property type="entry name" value="UNSATURATED RHAMNOGALACTURONAN HYDROLASE (EUROFUNG)"/>
    <property type="match status" value="1"/>
</dbReference>
<keyword evidence="2" id="KW-0326">Glycosidase</keyword>
<accession>A0A7H4MWB9</accession>
<evidence type="ECO:0000313" key="3">
    <source>
        <dbReference type="Proteomes" id="UP000255050"/>
    </source>
</evidence>
<gene>
    <name evidence="2" type="primary">yesR_4</name>
    <name evidence="2" type="ORF">NCTC11694_06992</name>
</gene>
<proteinExistence type="predicted"/>
<dbReference type="GO" id="GO:0005975">
    <property type="term" value="P:carbohydrate metabolic process"/>
    <property type="evidence" value="ECO:0007669"/>
    <property type="project" value="InterPro"/>
</dbReference>
<dbReference type="InterPro" id="IPR008928">
    <property type="entry name" value="6-hairpin_glycosidase_sf"/>
</dbReference>
<dbReference type="EMBL" id="UGJR01000006">
    <property type="protein sequence ID" value="STT07382.1"/>
    <property type="molecule type" value="Genomic_DNA"/>
</dbReference>
<dbReference type="SUPFAM" id="SSF48208">
    <property type="entry name" value="Six-hairpin glycosidases"/>
    <property type="match status" value="1"/>
</dbReference>
<dbReference type="PANTHER" id="PTHR33886:SF8">
    <property type="entry name" value="UNSATURATED RHAMNOGALACTURONAN HYDROLASE (EUROFUNG)"/>
    <property type="match status" value="1"/>
</dbReference>
<dbReference type="Pfam" id="PF07470">
    <property type="entry name" value="Glyco_hydro_88"/>
    <property type="match status" value="1"/>
</dbReference>
<name>A0A7H4MWB9_9ENTR</name>
<dbReference type="InterPro" id="IPR012341">
    <property type="entry name" value="6hp_glycosidase-like_sf"/>
</dbReference>
<evidence type="ECO:0000313" key="2">
    <source>
        <dbReference type="EMBL" id="STT07382.1"/>
    </source>
</evidence>
<dbReference type="EC" id="3.2.1.172" evidence="2"/>
<dbReference type="Gene3D" id="1.50.10.10">
    <property type="match status" value="1"/>
</dbReference>
<keyword evidence="1 2" id="KW-0378">Hydrolase</keyword>
<evidence type="ECO:0000256" key="1">
    <source>
        <dbReference type="ARBA" id="ARBA00022801"/>
    </source>
</evidence>
<reference evidence="2 3" key="1">
    <citation type="submission" date="2018-06" db="EMBL/GenBank/DDBJ databases">
        <authorList>
            <consortium name="Pathogen Informatics"/>
            <person name="Doyle S."/>
        </authorList>
    </citation>
    <scope>NUCLEOTIDE SEQUENCE [LARGE SCALE GENOMIC DNA]</scope>
    <source>
        <strain evidence="2 3">NCTC11694</strain>
    </source>
</reference>
<organism evidence="2 3">
    <name type="scientific">Klebsiella michiganensis</name>
    <dbReference type="NCBI Taxonomy" id="1134687"/>
    <lineage>
        <taxon>Bacteria</taxon>
        <taxon>Pseudomonadati</taxon>
        <taxon>Pseudomonadota</taxon>
        <taxon>Gammaproteobacteria</taxon>
        <taxon>Enterobacterales</taxon>
        <taxon>Enterobacteriaceae</taxon>
        <taxon>Klebsiella/Raoultella group</taxon>
        <taxon>Klebsiella</taxon>
    </lineage>
</organism>
<dbReference type="AlphaFoldDB" id="A0A7H4MWB9"/>
<dbReference type="GO" id="GO:0102211">
    <property type="term" value="F:unsaturated rhamnogalacturonyl hydrolase activity"/>
    <property type="evidence" value="ECO:0007669"/>
    <property type="project" value="UniProtKB-EC"/>
</dbReference>
<sequence length="121" mass="13352">MQVLNAQIAALARCQDDSGLWHTLLDDPDSYLEASATAGFAYGILKAVRKRYVSQAYAEVAEKAIRGIVQNISAQGELLQTSFGTGMGSNLDFYRDIPLTSMPYGQAMAILCLTEYLRKYF</sequence>
<protein>
    <submittedName>
        <fullName evidence="2">Rhamnogalacturonides degradation protein RhiN</fullName>
        <ecNumber evidence="2">3.2.1.172</ecNumber>
    </submittedName>
</protein>
<dbReference type="InterPro" id="IPR052043">
    <property type="entry name" value="PolySaccharide_Degr_Enz"/>
</dbReference>